<feature type="transmembrane region" description="Helical" evidence="8">
    <location>
        <begin position="173"/>
        <end position="195"/>
    </location>
</feature>
<feature type="region of interest" description="Disordered" evidence="7">
    <location>
        <begin position="451"/>
        <end position="475"/>
    </location>
</feature>
<evidence type="ECO:0000313" key="10">
    <source>
        <dbReference type="EMBL" id="GGO50575.1"/>
    </source>
</evidence>
<feature type="transmembrane region" description="Helical" evidence="8">
    <location>
        <begin position="419"/>
        <end position="438"/>
    </location>
</feature>
<dbReference type="PROSITE" id="PS50850">
    <property type="entry name" value="MFS"/>
    <property type="match status" value="1"/>
</dbReference>
<name>A0ABQ2MF35_9ACTN</name>
<feature type="region of interest" description="Disordered" evidence="7">
    <location>
        <begin position="1"/>
        <end position="30"/>
    </location>
</feature>
<dbReference type="PANTHER" id="PTHR43045:SF1">
    <property type="entry name" value="SHIKIMATE TRANSPORTER"/>
    <property type="match status" value="1"/>
</dbReference>
<keyword evidence="2" id="KW-0813">Transport</keyword>
<dbReference type="InterPro" id="IPR005828">
    <property type="entry name" value="MFS_sugar_transport-like"/>
</dbReference>
<dbReference type="InterPro" id="IPR036259">
    <property type="entry name" value="MFS_trans_sf"/>
</dbReference>
<feature type="transmembrane region" description="Helical" evidence="8">
    <location>
        <begin position="207"/>
        <end position="226"/>
    </location>
</feature>
<keyword evidence="6 8" id="KW-0472">Membrane</keyword>
<evidence type="ECO:0000256" key="7">
    <source>
        <dbReference type="SAM" id="MobiDB-lite"/>
    </source>
</evidence>
<dbReference type="CDD" id="cd17369">
    <property type="entry name" value="MFS_ShiA_like"/>
    <property type="match status" value="1"/>
</dbReference>
<feature type="transmembrane region" description="Helical" evidence="8">
    <location>
        <begin position="327"/>
        <end position="345"/>
    </location>
</feature>
<evidence type="ECO:0000313" key="11">
    <source>
        <dbReference type="Proteomes" id="UP000631535"/>
    </source>
</evidence>
<accession>A0ABQ2MF35</accession>
<dbReference type="SUPFAM" id="SSF103473">
    <property type="entry name" value="MFS general substrate transporter"/>
    <property type="match status" value="1"/>
</dbReference>
<protein>
    <submittedName>
        <fullName evidence="10">MFS transporter</fullName>
    </submittedName>
</protein>
<comment type="caution">
    <text evidence="10">The sequence shown here is derived from an EMBL/GenBank/DDBJ whole genome shotgun (WGS) entry which is preliminary data.</text>
</comment>
<evidence type="ECO:0000256" key="3">
    <source>
        <dbReference type="ARBA" id="ARBA00022475"/>
    </source>
</evidence>
<dbReference type="InterPro" id="IPR020846">
    <property type="entry name" value="MFS_dom"/>
</dbReference>
<proteinExistence type="predicted"/>
<gene>
    <name evidence="10" type="ORF">GCM10012287_30610</name>
</gene>
<dbReference type="Gene3D" id="1.20.1250.20">
    <property type="entry name" value="MFS general substrate transporter like domains"/>
    <property type="match status" value="2"/>
</dbReference>
<keyword evidence="3" id="KW-1003">Cell membrane</keyword>
<reference evidence="11" key="1">
    <citation type="journal article" date="2019" name="Int. J. Syst. Evol. Microbiol.">
        <title>The Global Catalogue of Microorganisms (GCM) 10K type strain sequencing project: providing services to taxonomists for standard genome sequencing and annotation.</title>
        <authorList>
            <consortium name="The Broad Institute Genomics Platform"/>
            <consortium name="The Broad Institute Genome Sequencing Center for Infectious Disease"/>
            <person name="Wu L."/>
            <person name="Ma J."/>
        </authorList>
    </citation>
    <scope>NUCLEOTIDE SEQUENCE [LARGE SCALE GENOMIC DNA]</scope>
    <source>
        <strain evidence="11">CGMCC 4.7178</strain>
    </source>
</reference>
<feature type="transmembrane region" description="Helical" evidence="8">
    <location>
        <begin position="385"/>
        <end position="407"/>
    </location>
</feature>
<comment type="subcellular location">
    <subcellularLocation>
        <location evidence="1">Cell membrane</location>
        <topology evidence="1">Multi-pass membrane protein</topology>
    </subcellularLocation>
</comment>
<evidence type="ECO:0000256" key="2">
    <source>
        <dbReference type="ARBA" id="ARBA00022448"/>
    </source>
</evidence>
<feature type="transmembrane region" description="Helical" evidence="8">
    <location>
        <begin position="73"/>
        <end position="96"/>
    </location>
</feature>
<evidence type="ECO:0000256" key="5">
    <source>
        <dbReference type="ARBA" id="ARBA00022989"/>
    </source>
</evidence>
<feature type="transmembrane region" description="Helical" evidence="8">
    <location>
        <begin position="264"/>
        <end position="285"/>
    </location>
</feature>
<keyword evidence="4 8" id="KW-0812">Transmembrane</keyword>
<evidence type="ECO:0000259" key="9">
    <source>
        <dbReference type="PROSITE" id="PS50850"/>
    </source>
</evidence>
<keyword evidence="5 8" id="KW-1133">Transmembrane helix</keyword>
<feature type="transmembrane region" description="Helical" evidence="8">
    <location>
        <begin position="108"/>
        <end position="126"/>
    </location>
</feature>
<evidence type="ECO:0000256" key="8">
    <source>
        <dbReference type="SAM" id="Phobius"/>
    </source>
</evidence>
<evidence type="ECO:0000256" key="1">
    <source>
        <dbReference type="ARBA" id="ARBA00004651"/>
    </source>
</evidence>
<feature type="transmembrane region" description="Helical" evidence="8">
    <location>
        <begin position="132"/>
        <end position="152"/>
    </location>
</feature>
<dbReference type="PANTHER" id="PTHR43045">
    <property type="entry name" value="SHIKIMATE TRANSPORTER"/>
    <property type="match status" value="1"/>
</dbReference>
<feature type="compositionally biased region" description="Low complexity" evidence="7">
    <location>
        <begin position="465"/>
        <end position="475"/>
    </location>
</feature>
<organism evidence="10 11">
    <name type="scientific">Streptomyces daqingensis</name>
    <dbReference type="NCBI Taxonomy" id="1472640"/>
    <lineage>
        <taxon>Bacteria</taxon>
        <taxon>Bacillati</taxon>
        <taxon>Actinomycetota</taxon>
        <taxon>Actinomycetes</taxon>
        <taxon>Kitasatosporales</taxon>
        <taxon>Streptomycetaceae</taxon>
        <taxon>Streptomyces</taxon>
    </lineage>
</organism>
<feature type="transmembrane region" description="Helical" evidence="8">
    <location>
        <begin position="37"/>
        <end position="61"/>
    </location>
</feature>
<feature type="transmembrane region" description="Helical" evidence="8">
    <location>
        <begin position="297"/>
        <end position="315"/>
    </location>
</feature>
<sequence>MSSHPADPASAPPPGDGPGGPDSPSAAPQGKPRKAAIAAWIGSALEYYDFFIYGSAAALVFPKVFFSPDDPATATLISLATFGVAYAARPVGALFLGHFGDRLGRRKIMVLTLILMGLSTFLIGALPTYEQIGTAAPVLLVLMRVLQGLSAAGEQASANSMTLEHAPEHRRGYYASFTLNGTQAGQILATLVFIPVAALPDDQLYTWGWRIPFLLSAAVAVAGYVIRRKLEETPVFQQVAADNEVAKLPLVELVRNHWADVLRVVAGALIATVSTIFTVWALSFATSDAGGLEDSSMLWVGVLANAVALVAIPLWAKLSDRVGRKPVFLTGALGSGVMIFVYLWAISTGSLPLVLLTGIVFFGVVYSAANGIWPSLYGEMFTAQVRLSGMAVGTQLGFAIAGFAVGFAEQVAGPGGDGWIGVAAFTAAFCGISALAVATGRETHRVPTAALGLKQQPAPEHDAGRPAGRPSGAAR</sequence>
<dbReference type="EMBL" id="BMMP01000009">
    <property type="protein sequence ID" value="GGO50575.1"/>
    <property type="molecule type" value="Genomic_DNA"/>
</dbReference>
<dbReference type="Proteomes" id="UP000631535">
    <property type="component" value="Unassembled WGS sequence"/>
</dbReference>
<dbReference type="Pfam" id="PF00083">
    <property type="entry name" value="Sugar_tr"/>
    <property type="match status" value="2"/>
</dbReference>
<evidence type="ECO:0000256" key="6">
    <source>
        <dbReference type="ARBA" id="ARBA00023136"/>
    </source>
</evidence>
<feature type="domain" description="Major facilitator superfamily (MFS) profile" evidence="9">
    <location>
        <begin position="35"/>
        <end position="445"/>
    </location>
</feature>
<evidence type="ECO:0000256" key="4">
    <source>
        <dbReference type="ARBA" id="ARBA00022692"/>
    </source>
</evidence>
<feature type="transmembrane region" description="Helical" evidence="8">
    <location>
        <begin position="351"/>
        <end position="373"/>
    </location>
</feature>
<keyword evidence="11" id="KW-1185">Reference proteome</keyword>